<gene>
    <name evidence="3" type="ORF">POL68_18930</name>
</gene>
<dbReference type="RefSeq" id="WP_272140125.1">
    <property type="nucleotide sequence ID" value="NZ_JAQNDM010000002.1"/>
</dbReference>
<dbReference type="Proteomes" id="UP001221838">
    <property type="component" value="Unassembled WGS sequence"/>
</dbReference>
<protein>
    <submittedName>
        <fullName evidence="3">Spore-associated protein A</fullName>
    </submittedName>
</protein>
<proteinExistence type="predicted"/>
<evidence type="ECO:0000256" key="2">
    <source>
        <dbReference type="SAM" id="SignalP"/>
    </source>
</evidence>
<comment type="caution">
    <text evidence="3">The sequence shown here is derived from an EMBL/GenBank/DDBJ whole genome shotgun (WGS) entry which is preliminary data.</text>
</comment>
<feature type="chain" id="PRO_5045803825" evidence="2">
    <location>
        <begin position="27"/>
        <end position="171"/>
    </location>
</feature>
<sequence>MNTTNSNMPRFWILKTLLLTTLFACGGPEAESPDDFQTQSSEQVDDRSKVIDSGNVPEEVHPEDSYNALAYNGACGSGYGVIDSHAVAGGTVYLTYNSSTGKNCVVTVRNSPGNRVQMCAKVSRAGAAWVQDCGSYTTYAGPVYVAAPNACIDWGGSIGGSPYHEYNTHCG</sequence>
<evidence type="ECO:0000313" key="4">
    <source>
        <dbReference type="Proteomes" id="UP001221838"/>
    </source>
</evidence>
<reference evidence="3 4" key="1">
    <citation type="submission" date="2022-11" db="EMBL/GenBank/DDBJ databases">
        <title>Minimal conservation of predation-associated metabolite biosynthetic gene clusters underscores biosynthetic potential of Myxococcota including descriptions for ten novel species: Archangium lansinium sp. nov., Myxococcus landrumus sp. nov., Nannocystis bai.</title>
        <authorList>
            <person name="Ahearne A."/>
            <person name="Stevens C."/>
            <person name="Dowd S."/>
        </authorList>
    </citation>
    <scope>NUCLEOTIDE SEQUENCE [LARGE SCALE GENOMIC DNA]</scope>
    <source>
        <strain evidence="3 4">NCWAL01</strain>
    </source>
</reference>
<keyword evidence="2" id="KW-0732">Signal</keyword>
<evidence type="ECO:0000256" key="1">
    <source>
        <dbReference type="SAM" id="MobiDB-lite"/>
    </source>
</evidence>
<organism evidence="3 4">
    <name type="scientific">Stigmatella ashevillensis</name>
    <dbReference type="NCBI Taxonomy" id="2995309"/>
    <lineage>
        <taxon>Bacteria</taxon>
        <taxon>Pseudomonadati</taxon>
        <taxon>Myxococcota</taxon>
        <taxon>Myxococcia</taxon>
        <taxon>Myxococcales</taxon>
        <taxon>Cystobacterineae</taxon>
        <taxon>Archangiaceae</taxon>
        <taxon>Stigmatella</taxon>
    </lineage>
</organism>
<feature type="region of interest" description="Disordered" evidence="1">
    <location>
        <begin position="30"/>
        <end position="56"/>
    </location>
</feature>
<feature type="signal peptide" evidence="2">
    <location>
        <begin position="1"/>
        <end position="26"/>
    </location>
</feature>
<evidence type="ECO:0000313" key="3">
    <source>
        <dbReference type="EMBL" id="MDC0710559.1"/>
    </source>
</evidence>
<name>A0ABT5DBX8_9BACT</name>
<dbReference type="EMBL" id="JAQNDM010000002">
    <property type="protein sequence ID" value="MDC0710559.1"/>
    <property type="molecule type" value="Genomic_DNA"/>
</dbReference>
<keyword evidence="4" id="KW-1185">Reference proteome</keyword>
<accession>A0ABT5DBX8</accession>